<keyword evidence="3 6" id="KW-0812">Transmembrane</keyword>
<accession>A0A9Q3F9F7</accession>
<keyword evidence="4 6" id="KW-1133">Transmembrane helix</keyword>
<dbReference type="GO" id="GO:0016020">
    <property type="term" value="C:membrane"/>
    <property type="evidence" value="ECO:0007669"/>
    <property type="project" value="UniProtKB-SubCell"/>
</dbReference>
<evidence type="ECO:0000256" key="6">
    <source>
        <dbReference type="RuleBase" id="RU363053"/>
    </source>
</evidence>
<evidence type="ECO:0000313" key="8">
    <source>
        <dbReference type="Proteomes" id="UP000765509"/>
    </source>
</evidence>
<evidence type="ECO:0000256" key="3">
    <source>
        <dbReference type="ARBA" id="ARBA00022692"/>
    </source>
</evidence>
<dbReference type="PANTHER" id="PTHR11266:SF50">
    <property type="entry name" value="VACUOLAR MEMBRANE PROTEIN YOR292C"/>
    <property type="match status" value="1"/>
</dbReference>
<keyword evidence="8" id="KW-1185">Reference proteome</keyword>
<comment type="caution">
    <text evidence="7">The sequence shown here is derived from an EMBL/GenBank/DDBJ whole genome shotgun (WGS) entry which is preliminary data.</text>
</comment>
<evidence type="ECO:0000256" key="4">
    <source>
        <dbReference type="ARBA" id="ARBA00022989"/>
    </source>
</evidence>
<name>A0A9Q3F9F7_9BASI</name>
<evidence type="ECO:0000313" key="7">
    <source>
        <dbReference type="EMBL" id="MBW0532836.1"/>
    </source>
</evidence>
<evidence type="ECO:0000256" key="1">
    <source>
        <dbReference type="ARBA" id="ARBA00004141"/>
    </source>
</evidence>
<comment type="similarity">
    <text evidence="2 6">Belongs to the peroxisomal membrane protein PXMP2/4 family.</text>
</comment>
<dbReference type="InterPro" id="IPR007248">
    <property type="entry name" value="Mpv17_PMP22"/>
</dbReference>
<proteinExistence type="inferred from homology"/>
<dbReference type="PANTHER" id="PTHR11266">
    <property type="entry name" value="PEROXISOMAL MEMBRANE PROTEIN 2, PXMP2 MPV17"/>
    <property type="match status" value="1"/>
</dbReference>
<dbReference type="Proteomes" id="UP000765509">
    <property type="component" value="Unassembled WGS sequence"/>
</dbReference>
<dbReference type="EMBL" id="AVOT02038052">
    <property type="protein sequence ID" value="MBW0532836.1"/>
    <property type="molecule type" value="Genomic_DNA"/>
</dbReference>
<protein>
    <submittedName>
        <fullName evidence="7">Uncharacterized protein</fullName>
    </submittedName>
</protein>
<evidence type="ECO:0000256" key="2">
    <source>
        <dbReference type="ARBA" id="ARBA00006824"/>
    </source>
</evidence>
<dbReference type="GO" id="GO:0005739">
    <property type="term" value="C:mitochondrion"/>
    <property type="evidence" value="ECO:0007669"/>
    <property type="project" value="TreeGrafter"/>
</dbReference>
<comment type="subcellular location">
    <subcellularLocation>
        <location evidence="1">Membrane</location>
        <topology evidence="1">Multi-pass membrane protein</topology>
    </subcellularLocation>
</comment>
<dbReference type="OrthoDB" id="10267969at2759"/>
<feature type="transmembrane region" description="Helical" evidence="6">
    <location>
        <begin position="186"/>
        <end position="208"/>
    </location>
</feature>
<evidence type="ECO:0000256" key="5">
    <source>
        <dbReference type="ARBA" id="ARBA00023136"/>
    </source>
</evidence>
<reference evidence="7" key="1">
    <citation type="submission" date="2021-03" db="EMBL/GenBank/DDBJ databases">
        <title>Draft genome sequence of rust myrtle Austropuccinia psidii MF-1, a brazilian biotype.</title>
        <authorList>
            <person name="Quecine M.C."/>
            <person name="Pachon D.M.R."/>
            <person name="Bonatelli M.L."/>
            <person name="Correr F.H."/>
            <person name="Franceschini L.M."/>
            <person name="Leite T.F."/>
            <person name="Margarido G.R.A."/>
            <person name="Almeida C.A."/>
            <person name="Ferrarezi J.A."/>
            <person name="Labate C.A."/>
        </authorList>
    </citation>
    <scope>NUCLEOTIDE SEQUENCE</scope>
    <source>
        <strain evidence="7">MF-1</strain>
    </source>
</reference>
<dbReference type="Pfam" id="PF04117">
    <property type="entry name" value="Mpv17_PMP22"/>
    <property type="match status" value="1"/>
</dbReference>
<keyword evidence="5 6" id="KW-0472">Membrane</keyword>
<sequence>MPSPLSRVIRTYEKSFNRNPSLTLAITNSCLKCLGDFLAQLLPCLASGEPFVLDFHRSLRFLLFGFLHGPCIGKWHEFLEKRVPLTPNQTGGLVPKRGVVNEDQQALEMIQTDNFRSIHHSNTKNHTGGSGGGLSRPLSIRSRSIHETPSTFKLFSDTSDTQLLGVNYVASRKSRSLRFWGIIKRVLLDQLIMAPLYALVFITMTGWFEGLSIPEIQERLNRLYWYILTANWKIWPLIQIINFNFMPLKYRVPWQGCCGILWTVFLSLSTHSSSPLSLATTAAAAAGVSKIFENQKFDQIKQHLPSAQALGNLSTRFFEKLTPPSQVQDQISTPSESIRTKIRVNS</sequence>
<organism evidence="7 8">
    <name type="scientific">Austropuccinia psidii MF-1</name>
    <dbReference type="NCBI Taxonomy" id="1389203"/>
    <lineage>
        <taxon>Eukaryota</taxon>
        <taxon>Fungi</taxon>
        <taxon>Dikarya</taxon>
        <taxon>Basidiomycota</taxon>
        <taxon>Pucciniomycotina</taxon>
        <taxon>Pucciniomycetes</taxon>
        <taxon>Pucciniales</taxon>
        <taxon>Sphaerophragmiaceae</taxon>
        <taxon>Austropuccinia</taxon>
    </lineage>
</organism>
<gene>
    <name evidence="7" type="ORF">O181_072551</name>
</gene>
<dbReference type="AlphaFoldDB" id="A0A9Q3F9F7"/>
<feature type="transmembrane region" description="Helical" evidence="6">
    <location>
        <begin position="223"/>
        <end position="245"/>
    </location>
</feature>